<dbReference type="Pfam" id="PF16094">
    <property type="entry name" value="PAC1"/>
    <property type="match status" value="1"/>
</dbReference>
<accession>A0A6P5A0Z5</accession>
<evidence type="ECO:0000256" key="2">
    <source>
        <dbReference type="ARBA" id="ARBA00019180"/>
    </source>
</evidence>
<dbReference type="RefSeq" id="XP_019646990.1">
    <property type="nucleotide sequence ID" value="XM_019791431.1"/>
</dbReference>
<organism evidence="4 5">
    <name type="scientific">Branchiostoma belcheri</name>
    <name type="common">Amphioxus</name>
    <dbReference type="NCBI Taxonomy" id="7741"/>
    <lineage>
        <taxon>Eukaryota</taxon>
        <taxon>Metazoa</taxon>
        <taxon>Chordata</taxon>
        <taxon>Cephalochordata</taxon>
        <taxon>Leptocardii</taxon>
        <taxon>Amphioxiformes</taxon>
        <taxon>Branchiostomatidae</taxon>
        <taxon>Branchiostoma</taxon>
    </lineage>
</organism>
<dbReference type="InterPro" id="IPR016565">
    <property type="entry name" value="Proteasome_assmbl_chp_1"/>
</dbReference>
<keyword evidence="4" id="KW-1185">Reference proteome</keyword>
<keyword evidence="3" id="KW-0143">Chaperone</keyword>
<dbReference type="KEGG" id="bbel:109487437"/>
<proteinExistence type="inferred from homology"/>
<dbReference type="AlphaFoldDB" id="A0A6P5A0Z5"/>
<dbReference type="GO" id="GO:0070628">
    <property type="term" value="F:proteasome binding"/>
    <property type="evidence" value="ECO:0007669"/>
    <property type="project" value="TreeGrafter"/>
</dbReference>
<sequence length="278" mass="30492">MAAPFGCGFGDLVLASSRAVDDEEEEEEASQKPSPCAVLRWSAQAKQEISESPNDCIECSALIVAIGPVATGFIHTYLLHQETEILGMIGSGLSENTCNTFEQTSPADATCFLHRLKSAPSVILCQCNVDVPSEMMFSWTQQLFSCINIHNTYIGVLASAPVSEFRSSVSLSDVTVPFLRGLKTNQFHGKPVCPYLEQPNTVKGLPASVLSHCQVYRVPAVLYMCYSDSIYVEIPAIKAFLPVLKGTPFRDIVQENPHADITLRKLVELRAQQNNLYT</sequence>
<protein>
    <recommendedName>
        <fullName evidence="2">Proteasome assembly chaperone 1</fullName>
    </recommendedName>
</protein>
<evidence type="ECO:0000256" key="1">
    <source>
        <dbReference type="ARBA" id="ARBA00005261"/>
    </source>
</evidence>
<reference evidence="5" key="1">
    <citation type="submission" date="2025-08" db="UniProtKB">
        <authorList>
            <consortium name="RefSeq"/>
        </authorList>
    </citation>
    <scope>IDENTIFICATION</scope>
    <source>
        <tissue evidence="5">Gonad</tissue>
    </source>
</reference>
<gene>
    <name evidence="5" type="primary">LOC109487437</name>
</gene>
<evidence type="ECO:0000256" key="3">
    <source>
        <dbReference type="ARBA" id="ARBA00023186"/>
    </source>
</evidence>
<dbReference type="Proteomes" id="UP000515135">
    <property type="component" value="Unplaced"/>
</dbReference>
<evidence type="ECO:0000313" key="4">
    <source>
        <dbReference type="Proteomes" id="UP000515135"/>
    </source>
</evidence>
<dbReference type="PANTHER" id="PTHR15069:SF1">
    <property type="entry name" value="PROTEASOME ASSEMBLY CHAPERONE 1"/>
    <property type="match status" value="1"/>
</dbReference>
<name>A0A6P5A0Z5_BRABE</name>
<evidence type="ECO:0000313" key="5">
    <source>
        <dbReference type="RefSeq" id="XP_019646990.1"/>
    </source>
</evidence>
<dbReference type="GO" id="GO:0080129">
    <property type="term" value="P:proteasome core complex assembly"/>
    <property type="evidence" value="ECO:0007669"/>
    <property type="project" value="TreeGrafter"/>
</dbReference>
<dbReference type="GO" id="GO:0005783">
    <property type="term" value="C:endoplasmic reticulum"/>
    <property type="evidence" value="ECO:0007669"/>
    <property type="project" value="InterPro"/>
</dbReference>
<dbReference type="OrthoDB" id="17536at2759"/>
<dbReference type="GeneID" id="109487437"/>
<dbReference type="PANTHER" id="PTHR15069">
    <property type="entry name" value="PROTEASOME ASSEMBLY CHAPERONE 1"/>
    <property type="match status" value="1"/>
</dbReference>
<comment type="similarity">
    <text evidence="1">Belongs to the PSMG1 family.</text>
</comment>